<dbReference type="InterPro" id="IPR041715">
    <property type="entry name" value="HisRS-like_core"/>
</dbReference>
<evidence type="ECO:0000259" key="12">
    <source>
        <dbReference type="Pfam" id="PF03129"/>
    </source>
</evidence>
<dbReference type="InterPro" id="IPR045864">
    <property type="entry name" value="aa-tRNA-synth_II/BPL/LPL"/>
</dbReference>
<keyword evidence="3" id="KW-0963">Cytoplasm</keyword>
<feature type="binding site" evidence="11">
    <location>
        <position position="106"/>
    </location>
    <ligand>
        <name>L-histidine</name>
        <dbReference type="ChEBI" id="CHEBI:57595"/>
    </ligand>
</feature>
<dbReference type="Gene3D" id="3.30.930.10">
    <property type="entry name" value="Bira Bifunctional Protein, Domain 2"/>
    <property type="match status" value="1"/>
</dbReference>
<evidence type="ECO:0000256" key="10">
    <source>
        <dbReference type="ARBA" id="ARBA00047639"/>
    </source>
</evidence>
<dbReference type="InterPro" id="IPR004154">
    <property type="entry name" value="Anticodon-bd"/>
</dbReference>
<keyword evidence="7" id="KW-0648">Protein biosynthesis</keyword>
<comment type="caution">
    <text evidence="14">The sequence shown here is derived from an EMBL/GenBank/DDBJ whole genome shotgun (WGS) entry which is preliminary data.</text>
</comment>
<evidence type="ECO:0000256" key="4">
    <source>
        <dbReference type="ARBA" id="ARBA00022598"/>
    </source>
</evidence>
<dbReference type="Pfam" id="PF03129">
    <property type="entry name" value="HGTP_anticodon"/>
    <property type="match status" value="1"/>
</dbReference>
<dbReference type="InterPro" id="IPR004516">
    <property type="entry name" value="HisRS/HisZ"/>
</dbReference>
<evidence type="ECO:0000259" key="13">
    <source>
        <dbReference type="Pfam" id="PF13393"/>
    </source>
</evidence>
<feature type="domain" description="Anticodon-binding" evidence="12">
    <location>
        <begin position="346"/>
        <end position="421"/>
    </location>
</feature>
<dbReference type="SUPFAM" id="SSF52954">
    <property type="entry name" value="Class II aaRS ABD-related"/>
    <property type="match status" value="1"/>
</dbReference>
<dbReference type="Proteomes" id="UP000250870">
    <property type="component" value="Unassembled WGS sequence"/>
</dbReference>
<dbReference type="PANTHER" id="PTHR43707">
    <property type="entry name" value="HISTIDYL-TRNA SYNTHETASE"/>
    <property type="match status" value="1"/>
</dbReference>
<feature type="domain" description="Class II Histidinyl-tRNA synthetase (HisRS)-like catalytic core" evidence="13">
    <location>
        <begin position="10"/>
        <end position="308"/>
    </location>
</feature>
<dbReference type="GO" id="GO:0006427">
    <property type="term" value="P:histidyl-tRNA aminoacylation"/>
    <property type="evidence" value="ECO:0007669"/>
    <property type="project" value="TreeGrafter"/>
</dbReference>
<sequence length="427" mass="49568">MSKRFNLPRGMSDRGKDEWSFFLRLQQEWHAISSRYGFLPVALSPIGFEETFTWENNASSQRIYQFNDQKQRSLALNADSTPSMLRMYTTDKKMHGRYSFFCDIFRYSRQPLRHFHFLGVTEVHQKSARFHQADVHACKRMLSISRELLAGKAKACIGVNNIRFWKALIIAAPDKKSESAEIFKNLARLSGNEALDYLAGQLTDERSLWLLTLLSGNLLSSADYQPVRCKISELFPEQVHLLDEVFILTDYFQTVAEFSVYADLFNFHAFEFHDGLMYEILDVSRTVRFGDGGVYHQYASDFMQENTALYSSVIVPHRLKKVSADEQKISAADVMLCLDSELISQGQADEFLQMLRDNNIRVYDVTFSNARFHYQERERLSIPWLVFIGRHDLERGTAKVFSHREDNLQTVDYANLLDYLRINALSQ</sequence>
<keyword evidence="5" id="KW-0547">Nucleotide-binding</keyword>
<dbReference type="EMBL" id="NSCI01000012">
    <property type="protein sequence ID" value="RAW90897.1"/>
    <property type="molecule type" value="Genomic_DNA"/>
</dbReference>
<dbReference type="Gene3D" id="3.40.50.800">
    <property type="entry name" value="Anticodon-binding domain"/>
    <property type="match status" value="1"/>
</dbReference>
<evidence type="ECO:0000256" key="9">
    <source>
        <dbReference type="ARBA" id="ARBA00030619"/>
    </source>
</evidence>
<evidence type="ECO:0000256" key="8">
    <source>
        <dbReference type="ARBA" id="ARBA00023146"/>
    </source>
</evidence>
<accession>A0A329VIR0</accession>
<comment type="similarity">
    <text evidence="1">Belongs to the class-II aminoacyl-tRNA synthetase family.</text>
</comment>
<dbReference type="AlphaFoldDB" id="A0A329VIR0"/>
<keyword evidence="8" id="KW-0030">Aminoacyl-tRNA synthetase</keyword>
<reference evidence="14 15" key="1">
    <citation type="journal article" date="2018" name="Int. J. Syst. Evol. Microbiol.">
        <title>Whole-genome-based revisit of Photorhabdus phylogeny: proposal for the elevation of most Photorhabdus subspecies to the species level and description of one novel species Photorhabdus bodei sp. nov., and one novel subspecies Photorhabdus laumondii subsp. clarkei subsp. nov.</title>
        <authorList>
            <person name="Machado R.A.R."/>
            <person name="Wuthrich D."/>
            <person name="Kuhnert P."/>
            <person name="Arce C.C.M."/>
            <person name="Thonen L."/>
            <person name="Ruiz C."/>
            <person name="Zhang X."/>
            <person name="Robert C.A.M."/>
            <person name="Karimi J."/>
            <person name="Kamali S."/>
            <person name="Ma J."/>
            <person name="Bruggmann R."/>
            <person name="Erb M."/>
        </authorList>
    </citation>
    <scope>NUCLEOTIDE SEQUENCE [LARGE SCALE GENOMIC DNA]</scope>
    <source>
        <strain evidence="14 15">BOJ-47</strain>
    </source>
</reference>
<evidence type="ECO:0000256" key="7">
    <source>
        <dbReference type="ARBA" id="ARBA00022917"/>
    </source>
</evidence>
<dbReference type="Pfam" id="PF13393">
    <property type="entry name" value="tRNA-synt_His"/>
    <property type="match status" value="1"/>
</dbReference>
<evidence type="ECO:0000313" key="14">
    <source>
        <dbReference type="EMBL" id="RAW90897.1"/>
    </source>
</evidence>
<evidence type="ECO:0000256" key="5">
    <source>
        <dbReference type="ARBA" id="ARBA00022741"/>
    </source>
</evidence>
<organism evidence="14 15">
    <name type="scientific">Photorhabdus laumondii subsp. clarkei</name>
    <dbReference type="NCBI Taxonomy" id="2029685"/>
    <lineage>
        <taxon>Bacteria</taxon>
        <taxon>Pseudomonadati</taxon>
        <taxon>Pseudomonadota</taxon>
        <taxon>Gammaproteobacteria</taxon>
        <taxon>Enterobacterales</taxon>
        <taxon>Morganellaceae</taxon>
        <taxon>Photorhabdus</taxon>
    </lineage>
</organism>
<keyword evidence="4" id="KW-0436">Ligase</keyword>
<dbReference type="EC" id="6.1.1.21" evidence="2"/>
<dbReference type="PANTHER" id="PTHR43707:SF1">
    <property type="entry name" value="HISTIDINE--TRNA LIGASE, MITOCHONDRIAL-RELATED"/>
    <property type="match status" value="1"/>
</dbReference>
<evidence type="ECO:0000256" key="2">
    <source>
        <dbReference type="ARBA" id="ARBA00012815"/>
    </source>
</evidence>
<name>A0A329VIR0_9GAMM</name>
<dbReference type="GO" id="GO:0005524">
    <property type="term" value="F:ATP binding"/>
    <property type="evidence" value="ECO:0007669"/>
    <property type="project" value="UniProtKB-KW"/>
</dbReference>
<keyword evidence="6" id="KW-0067">ATP-binding</keyword>
<gene>
    <name evidence="14" type="ORF">CKY01_10670</name>
</gene>
<dbReference type="GO" id="GO:0005737">
    <property type="term" value="C:cytoplasm"/>
    <property type="evidence" value="ECO:0007669"/>
    <property type="project" value="InterPro"/>
</dbReference>
<dbReference type="PIRSF" id="PIRSF001549">
    <property type="entry name" value="His-tRNA_synth"/>
    <property type="match status" value="1"/>
</dbReference>
<evidence type="ECO:0000256" key="11">
    <source>
        <dbReference type="PIRSR" id="PIRSR001549-1"/>
    </source>
</evidence>
<protein>
    <recommendedName>
        <fullName evidence="2">histidine--tRNA ligase</fullName>
        <ecNumber evidence="2">6.1.1.21</ecNumber>
    </recommendedName>
    <alternativeName>
        <fullName evidence="9">Histidyl-tRNA synthetase</fullName>
    </alternativeName>
</protein>
<comment type="catalytic activity">
    <reaction evidence="10">
        <text>tRNA(His) + L-histidine + ATP = L-histidyl-tRNA(His) + AMP + diphosphate + H(+)</text>
        <dbReference type="Rhea" id="RHEA:17313"/>
        <dbReference type="Rhea" id="RHEA-COMP:9665"/>
        <dbReference type="Rhea" id="RHEA-COMP:9689"/>
        <dbReference type="ChEBI" id="CHEBI:15378"/>
        <dbReference type="ChEBI" id="CHEBI:30616"/>
        <dbReference type="ChEBI" id="CHEBI:33019"/>
        <dbReference type="ChEBI" id="CHEBI:57595"/>
        <dbReference type="ChEBI" id="CHEBI:78442"/>
        <dbReference type="ChEBI" id="CHEBI:78527"/>
        <dbReference type="ChEBI" id="CHEBI:456215"/>
        <dbReference type="EC" id="6.1.1.21"/>
    </reaction>
</comment>
<dbReference type="RefSeq" id="WP_113025685.1">
    <property type="nucleotide sequence ID" value="NZ_CAWNWQ010000012.1"/>
</dbReference>
<dbReference type="GO" id="GO:0004821">
    <property type="term" value="F:histidine-tRNA ligase activity"/>
    <property type="evidence" value="ECO:0007669"/>
    <property type="project" value="UniProtKB-EC"/>
</dbReference>
<evidence type="ECO:0000256" key="6">
    <source>
        <dbReference type="ARBA" id="ARBA00022840"/>
    </source>
</evidence>
<feature type="binding site" evidence="11">
    <location>
        <begin position="79"/>
        <end position="81"/>
    </location>
    <ligand>
        <name>L-histidine</name>
        <dbReference type="ChEBI" id="CHEBI:57595"/>
    </ligand>
</feature>
<dbReference type="SUPFAM" id="SSF55681">
    <property type="entry name" value="Class II aaRS and biotin synthetases"/>
    <property type="match status" value="1"/>
</dbReference>
<evidence type="ECO:0000256" key="3">
    <source>
        <dbReference type="ARBA" id="ARBA00022490"/>
    </source>
</evidence>
<evidence type="ECO:0000256" key="1">
    <source>
        <dbReference type="ARBA" id="ARBA00008226"/>
    </source>
</evidence>
<proteinExistence type="inferred from homology"/>
<dbReference type="InterPro" id="IPR036621">
    <property type="entry name" value="Anticodon-bd_dom_sf"/>
</dbReference>
<evidence type="ECO:0000313" key="15">
    <source>
        <dbReference type="Proteomes" id="UP000250870"/>
    </source>
</evidence>